<dbReference type="InterPro" id="IPR000477">
    <property type="entry name" value="RT_dom"/>
</dbReference>
<comment type="caution">
    <text evidence="2">The sequence shown here is derived from an EMBL/GenBank/DDBJ whole genome shotgun (WGS) entry which is preliminary data.</text>
</comment>
<dbReference type="EMBL" id="BMAT01000114">
    <property type="protein sequence ID" value="GFR59858.1"/>
    <property type="molecule type" value="Genomic_DNA"/>
</dbReference>
<dbReference type="SUPFAM" id="SSF56672">
    <property type="entry name" value="DNA/RNA polymerases"/>
    <property type="match status" value="1"/>
</dbReference>
<keyword evidence="2" id="KW-0548">Nucleotidyltransferase</keyword>
<proteinExistence type="predicted"/>
<organism evidence="2 3">
    <name type="scientific">Elysia marginata</name>
    <dbReference type="NCBI Taxonomy" id="1093978"/>
    <lineage>
        <taxon>Eukaryota</taxon>
        <taxon>Metazoa</taxon>
        <taxon>Spiralia</taxon>
        <taxon>Lophotrochozoa</taxon>
        <taxon>Mollusca</taxon>
        <taxon>Gastropoda</taxon>
        <taxon>Heterobranchia</taxon>
        <taxon>Euthyneura</taxon>
        <taxon>Panpulmonata</taxon>
        <taxon>Sacoglossa</taxon>
        <taxon>Placobranchoidea</taxon>
        <taxon>Plakobranchidae</taxon>
        <taxon>Elysia</taxon>
    </lineage>
</organism>
<keyword evidence="2" id="KW-0808">Transferase</keyword>
<protein>
    <submittedName>
        <fullName evidence="2">Reverse transcriptase</fullName>
    </submittedName>
</protein>
<dbReference type="GO" id="GO:0003964">
    <property type="term" value="F:RNA-directed DNA polymerase activity"/>
    <property type="evidence" value="ECO:0007669"/>
    <property type="project" value="UniProtKB-KW"/>
</dbReference>
<gene>
    <name evidence="2" type="ORF">ElyMa_000064300</name>
</gene>
<keyword evidence="2" id="KW-0695">RNA-directed DNA polymerase</keyword>
<reference evidence="2 3" key="1">
    <citation type="journal article" date="2021" name="Elife">
        <title>Chloroplast acquisition without the gene transfer in kleptoplastic sea slugs, Plakobranchus ocellatus.</title>
        <authorList>
            <person name="Maeda T."/>
            <person name="Takahashi S."/>
            <person name="Yoshida T."/>
            <person name="Shimamura S."/>
            <person name="Takaki Y."/>
            <person name="Nagai Y."/>
            <person name="Toyoda A."/>
            <person name="Suzuki Y."/>
            <person name="Arimoto A."/>
            <person name="Ishii H."/>
            <person name="Satoh N."/>
            <person name="Nishiyama T."/>
            <person name="Hasebe M."/>
            <person name="Maruyama T."/>
            <person name="Minagawa J."/>
            <person name="Obokata J."/>
            <person name="Shigenobu S."/>
        </authorList>
    </citation>
    <scope>NUCLEOTIDE SEQUENCE [LARGE SCALE GENOMIC DNA]</scope>
</reference>
<sequence length="237" mass="26956">MTKIIKNDGSETEDFKEILEEAKTYYTKLYRRPTNELTNDIKASLDSLPKLSEGEANLLSGEITLAELTSVFKNAKSNKSPGTDGYTAEFLKCFWPELGHLVVKSINDGFNLGDMSATQKEGLIILLPKGEKTKTLLKNWRPITLLNVIYKLASGAIANRLKKVLTRLIHPDQRGFLAGRFTGDNIRLVYDVLDHSMRHQQRGLLLLIDFEKAFDSISWEFVHDVLRIFKFSENFSK</sequence>
<evidence type="ECO:0000313" key="3">
    <source>
        <dbReference type="Proteomes" id="UP000762676"/>
    </source>
</evidence>
<evidence type="ECO:0000259" key="1">
    <source>
        <dbReference type="Pfam" id="PF00078"/>
    </source>
</evidence>
<dbReference type="Pfam" id="PF00078">
    <property type="entry name" value="RVT_1"/>
    <property type="match status" value="1"/>
</dbReference>
<dbReference type="PANTHER" id="PTHR31635">
    <property type="entry name" value="REVERSE TRANSCRIPTASE DOMAIN-CONTAINING PROTEIN-RELATED"/>
    <property type="match status" value="1"/>
</dbReference>
<evidence type="ECO:0000313" key="2">
    <source>
        <dbReference type="EMBL" id="GFR59858.1"/>
    </source>
</evidence>
<dbReference type="AlphaFoldDB" id="A0AAV4EFI2"/>
<accession>A0AAV4EFI2</accession>
<feature type="domain" description="Reverse transcriptase" evidence="1">
    <location>
        <begin position="134"/>
        <end position="232"/>
    </location>
</feature>
<dbReference type="PANTHER" id="PTHR31635:SF196">
    <property type="entry name" value="REVERSE TRANSCRIPTASE DOMAIN-CONTAINING PROTEIN-RELATED"/>
    <property type="match status" value="1"/>
</dbReference>
<name>A0AAV4EFI2_9GAST</name>
<dbReference type="CDD" id="cd01650">
    <property type="entry name" value="RT_nLTR_like"/>
    <property type="match status" value="1"/>
</dbReference>
<keyword evidence="3" id="KW-1185">Reference proteome</keyword>
<dbReference type="InterPro" id="IPR043502">
    <property type="entry name" value="DNA/RNA_pol_sf"/>
</dbReference>
<dbReference type="Proteomes" id="UP000762676">
    <property type="component" value="Unassembled WGS sequence"/>
</dbReference>